<evidence type="ECO:0000313" key="1">
    <source>
        <dbReference type="EMBL" id="TFC48904.1"/>
    </source>
</evidence>
<accession>A0AAQ2HG01</accession>
<dbReference type="AlphaFoldDB" id="A0AAQ2HG01"/>
<dbReference type="EMBL" id="SOFY01000031">
    <property type="protein sequence ID" value="TFC48904.1"/>
    <property type="molecule type" value="Genomic_DNA"/>
</dbReference>
<comment type="caution">
    <text evidence="1">The sequence shown here is derived from an EMBL/GenBank/DDBJ whole genome shotgun (WGS) entry which is preliminary data.</text>
</comment>
<proteinExistence type="predicted"/>
<reference evidence="1 2" key="1">
    <citation type="submission" date="2019-03" db="EMBL/GenBank/DDBJ databases">
        <title>Genomics of glacier-inhabiting Cryobacterium strains.</title>
        <authorList>
            <person name="Liu Q."/>
            <person name="Xin Y.-H."/>
        </authorList>
    </citation>
    <scope>NUCLEOTIDE SEQUENCE [LARGE SCALE GENOMIC DNA]</scope>
    <source>
        <strain evidence="2">TMT1-22</strain>
    </source>
</reference>
<sequence length="367" mass="39979">MQRTAAPYLGTRDVVQAQVDTAGEFRQGGEIRTPIRCSLETSSDFSFVATLECSLAEQLVVLGLPGGLASAVIWEVLAEPSVAMARMDHGVHSFRQAVVIARDGSAAPLEIRAVVDAVISPREQRPGQQRTPPVVESASVSIELFDLSEDKETARLLRELMDWCSEFPAPLSDKRSRPDQMAFIGDPRRVGVEAVPDSWRLHLSVLAGMFSLTAAVKDGPSFDGALPSKTTLVVKLDPYAGKTLAIPSGTETLLVDARGRTFASLVDDISLHLVKREAASMDAETAAVARDLRPGERVYHRKIGSSQSFDRFNVGSPKPCSHGEAGFIPWRGPKATKGLERRYTNFKPSMHRHCNKYPTCGMYAVFA</sequence>
<name>A0AAQ2HG01_9MICO</name>
<dbReference type="RefSeq" id="WP_134451203.1">
    <property type="nucleotide sequence ID" value="NZ_SOFY01000031.1"/>
</dbReference>
<protein>
    <submittedName>
        <fullName evidence="1">Uncharacterized protein</fullName>
    </submittedName>
</protein>
<keyword evidence="2" id="KW-1185">Reference proteome</keyword>
<evidence type="ECO:0000313" key="2">
    <source>
        <dbReference type="Proteomes" id="UP000297403"/>
    </source>
</evidence>
<dbReference type="Proteomes" id="UP000297403">
    <property type="component" value="Unassembled WGS sequence"/>
</dbReference>
<organism evidence="1 2">
    <name type="scientific">Cryobacterium shii</name>
    <dbReference type="NCBI Taxonomy" id="1259235"/>
    <lineage>
        <taxon>Bacteria</taxon>
        <taxon>Bacillati</taxon>
        <taxon>Actinomycetota</taxon>
        <taxon>Actinomycetes</taxon>
        <taxon>Micrococcales</taxon>
        <taxon>Microbacteriaceae</taxon>
        <taxon>Cryobacterium</taxon>
    </lineage>
</organism>
<gene>
    <name evidence="1" type="ORF">E3O49_06755</name>
</gene>